<dbReference type="OrthoDB" id="288620at2"/>
<feature type="region of interest" description="Disordered" evidence="1">
    <location>
        <begin position="1"/>
        <end position="20"/>
    </location>
</feature>
<evidence type="ECO:0000313" key="3">
    <source>
        <dbReference type="Proteomes" id="UP000306196"/>
    </source>
</evidence>
<dbReference type="Proteomes" id="UP000306196">
    <property type="component" value="Unassembled WGS sequence"/>
</dbReference>
<accession>A0A5R8KHC1</accession>
<keyword evidence="3" id="KW-1185">Reference proteome</keyword>
<comment type="caution">
    <text evidence="2">The sequence shown here is derived from an EMBL/GenBank/DDBJ whole genome shotgun (WGS) entry which is preliminary data.</text>
</comment>
<evidence type="ECO:0000313" key="2">
    <source>
        <dbReference type="EMBL" id="TLD71667.1"/>
    </source>
</evidence>
<evidence type="ECO:0000256" key="1">
    <source>
        <dbReference type="SAM" id="MobiDB-lite"/>
    </source>
</evidence>
<dbReference type="RefSeq" id="WP_138085262.1">
    <property type="nucleotide sequence ID" value="NZ_VAUV01000004.1"/>
</dbReference>
<organism evidence="2 3">
    <name type="scientific">Phragmitibacter flavus</name>
    <dbReference type="NCBI Taxonomy" id="2576071"/>
    <lineage>
        <taxon>Bacteria</taxon>
        <taxon>Pseudomonadati</taxon>
        <taxon>Verrucomicrobiota</taxon>
        <taxon>Verrucomicrobiia</taxon>
        <taxon>Verrucomicrobiales</taxon>
        <taxon>Verrucomicrobiaceae</taxon>
        <taxon>Phragmitibacter</taxon>
    </lineage>
</organism>
<dbReference type="AlphaFoldDB" id="A0A5R8KHC1"/>
<proteinExistence type="predicted"/>
<dbReference type="Pfam" id="PF11211">
    <property type="entry name" value="DUF2997"/>
    <property type="match status" value="1"/>
</dbReference>
<gene>
    <name evidence="2" type="ORF">FEM03_05885</name>
</gene>
<reference evidence="2 3" key="1">
    <citation type="submission" date="2019-05" db="EMBL/GenBank/DDBJ databases">
        <title>Verrucobacter flavum gen. nov., sp. nov. a new member of the family Verrucomicrobiaceae.</title>
        <authorList>
            <person name="Szuroczki S."/>
            <person name="Abbaszade G."/>
            <person name="Szabo A."/>
            <person name="Felfoldi T."/>
            <person name="Schumann P."/>
            <person name="Boka K."/>
            <person name="Keki Z."/>
            <person name="Toumi M."/>
            <person name="Toth E."/>
        </authorList>
    </citation>
    <scope>NUCLEOTIDE SEQUENCE [LARGE SCALE GENOMIC DNA]</scope>
    <source>
        <strain evidence="2 3">MG-N-17</strain>
    </source>
</reference>
<feature type="compositionally biased region" description="Basic residues" evidence="1">
    <location>
        <begin position="1"/>
        <end position="11"/>
    </location>
</feature>
<protein>
    <submittedName>
        <fullName evidence="2">DUF2997 domain-containing protein</fullName>
    </submittedName>
</protein>
<sequence>MPTSHHRHRQQQKQTLEITIAPGGAIAIEASGFKGSDCEQATRDLEQALGIVRQRTRKPEFYQKAANQTHQSNQQTQGT</sequence>
<dbReference type="EMBL" id="VAUV01000004">
    <property type="protein sequence ID" value="TLD71667.1"/>
    <property type="molecule type" value="Genomic_DNA"/>
</dbReference>
<dbReference type="InterPro" id="IPR021375">
    <property type="entry name" value="DUF2997"/>
</dbReference>
<name>A0A5R8KHC1_9BACT</name>